<dbReference type="GO" id="GO:0005634">
    <property type="term" value="C:nucleus"/>
    <property type="evidence" value="ECO:0007669"/>
    <property type="project" value="TreeGrafter"/>
</dbReference>
<proteinExistence type="predicted"/>
<dbReference type="Pfam" id="PF22749">
    <property type="entry name" value="Arb2"/>
    <property type="match status" value="1"/>
</dbReference>
<evidence type="ECO:0000259" key="2">
    <source>
        <dbReference type="Pfam" id="PF22749"/>
    </source>
</evidence>
<evidence type="ECO:0000313" key="4">
    <source>
        <dbReference type="RefSeq" id="XP_013385233.1"/>
    </source>
</evidence>
<dbReference type="RefSeq" id="XP_013385233.1">
    <property type="nucleotide sequence ID" value="XM_013529779.2"/>
</dbReference>
<evidence type="ECO:0000256" key="1">
    <source>
        <dbReference type="SAM" id="MobiDB-lite"/>
    </source>
</evidence>
<dbReference type="KEGG" id="lak:106155111"/>
<gene>
    <name evidence="4" type="primary">LOC106155111</name>
</gene>
<feature type="compositionally biased region" description="Basic and acidic residues" evidence="1">
    <location>
        <begin position="56"/>
        <end position="69"/>
    </location>
</feature>
<protein>
    <submittedName>
        <fullName evidence="4">Protein FAM172A isoform X1</fullName>
    </submittedName>
</protein>
<dbReference type="AlphaFoldDB" id="A0A1S3HGM2"/>
<organism evidence="3 4">
    <name type="scientific">Lingula anatina</name>
    <name type="common">Brachiopod</name>
    <name type="synonym">Lingula unguis</name>
    <dbReference type="NCBI Taxonomy" id="7574"/>
    <lineage>
        <taxon>Eukaryota</taxon>
        <taxon>Metazoa</taxon>
        <taxon>Spiralia</taxon>
        <taxon>Lophotrochozoa</taxon>
        <taxon>Brachiopoda</taxon>
        <taxon>Linguliformea</taxon>
        <taxon>Lingulata</taxon>
        <taxon>Lingulida</taxon>
        <taxon>Linguloidea</taxon>
        <taxon>Lingulidae</taxon>
        <taxon>Lingula</taxon>
    </lineage>
</organism>
<dbReference type="OrthoDB" id="421951at2759"/>
<name>A0A1S3HGM2_LINAN</name>
<feature type="domain" description="Arb2" evidence="2">
    <location>
        <begin position="85"/>
        <end position="334"/>
    </location>
</feature>
<dbReference type="GeneID" id="106155111"/>
<dbReference type="FunCoup" id="A0A1S3HGM2">
    <property type="interactions" value="2633"/>
</dbReference>
<evidence type="ECO:0000313" key="3">
    <source>
        <dbReference type="Proteomes" id="UP000085678"/>
    </source>
</evidence>
<dbReference type="InterPro" id="IPR048263">
    <property type="entry name" value="Arb2"/>
</dbReference>
<dbReference type="GO" id="GO:0031048">
    <property type="term" value="P:regulatory ncRNA-mediated heterochromatin formation"/>
    <property type="evidence" value="ECO:0007669"/>
    <property type="project" value="TreeGrafter"/>
</dbReference>
<dbReference type="SUPFAM" id="SSF53474">
    <property type="entry name" value="alpha/beta-Hydrolases"/>
    <property type="match status" value="1"/>
</dbReference>
<dbReference type="STRING" id="7574.A0A1S3HGM2"/>
<reference evidence="4" key="2">
    <citation type="submission" date="2025-08" db="UniProtKB">
        <authorList>
            <consortium name="RefSeq"/>
        </authorList>
    </citation>
    <scope>IDENTIFICATION</scope>
</reference>
<dbReference type="InterPro" id="IPR029058">
    <property type="entry name" value="AB_hydrolase_fold"/>
</dbReference>
<accession>A0A1S3HGM2</accession>
<dbReference type="InterPro" id="IPR053858">
    <property type="entry name" value="Arb2_dom"/>
</dbReference>
<keyword evidence="3" id="KW-1185">Reference proteome</keyword>
<dbReference type="Proteomes" id="UP000085678">
    <property type="component" value="Unplaced"/>
</dbReference>
<feature type="region of interest" description="Disordered" evidence="1">
    <location>
        <begin position="53"/>
        <end position="80"/>
    </location>
</feature>
<dbReference type="InParanoid" id="A0A1S3HGM2"/>
<dbReference type="GO" id="GO:0035197">
    <property type="term" value="F:siRNA binding"/>
    <property type="evidence" value="ECO:0007669"/>
    <property type="project" value="TreeGrafter"/>
</dbReference>
<sequence>MPVSPSQVQELYRSCCEQFACRNLHIQFKSVVLLVLILSGALTQGGHSVKSVKVMAEQEKHTEEGKESETADLTDTSTEEEEYKFPKKLEDFEYTFNDEGYLEHIETKESFIFKVRDDHFFNQRRYEALGEVITEYVYNLLEKAGLEKVYVPVDAKEEDEPRSFFFMSKDALTNPDKLLILIHGSGVVRAGQWARRLIINDCLNSGTQLPFIKKAMQDGHGIIVLNTNENTAVWKDGIETMIRGNDSPEMHALYVWDHFVSKAAAKHIAIIAHSYGGIVTVCLTKEKEEEVLQRVYAIAFTDSVHSLKHQEASEKVEEFYMQNAKNWVSSDQPLDAEMPNYGRKDCPRVSAGTQRHEETSWNSMNSIFKFLDEKLPSTGTGTNEKAKTEL</sequence>
<dbReference type="PANTHER" id="PTHR21357:SF4">
    <property type="entry name" value="FAM172 FAMILY PROTEIN HOMOLOG CG10038"/>
    <property type="match status" value="1"/>
</dbReference>
<reference evidence="4" key="1">
    <citation type="journal article" date="2015" name="Nat. Commun.">
        <title>The Lingula genome provides insights into brachiopod evolution and the origin of phosphate biomineralization.</title>
        <authorList>
            <person name="Luo Y.J."/>
            <person name="Takeuchi T."/>
            <person name="Koyanagi R."/>
            <person name="Yamada L."/>
            <person name="Kanda M."/>
            <person name="Khalturina M."/>
            <person name="Fujie M."/>
            <person name="Yamasaki S.I."/>
            <person name="Endo K."/>
            <person name="Satoh N."/>
        </authorList>
    </citation>
    <scope>NUCLEOTIDE SEQUENCE</scope>
</reference>
<dbReference type="PANTHER" id="PTHR21357">
    <property type="entry name" value="FAM172 FAMILY PROTEIN HOMOLOG CG10038"/>
    <property type="match status" value="1"/>
</dbReference>